<gene>
    <name evidence="2" type="ORF">H5411_22365</name>
</gene>
<feature type="region of interest" description="Disordered" evidence="1">
    <location>
        <begin position="1"/>
        <end position="43"/>
    </location>
</feature>
<feature type="region of interest" description="Disordered" evidence="1">
    <location>
        <begin position="136"/>
        <end position="194"/>
    </location>
</feature>
<evidence type="ECO:0000313" key="3">
    <source>
        <dbReference type="Proteomes" id="UP000550260"/>
    </source>
</evidence>
<dbReference type="AlphaFoldDB" id="A0A8E1W0S2"/>
<organism evidence="2 3">
    <name type="scientific">Amycolatopsis echigonensis</name>
    <dbReference type="NCBI Taxonomy" id="2576905"/>
    <lineage>
        <taxon>Bacteria</taxon>
        <taxon>Bacillati</taxon>
        <taxon>Actinomycetota</taxon>
        <taxon>Actinomycetes</taxon>
        <taxon>Pseudonocardiales</taxon>
        <taxon>Pseudonocardiaceae</taxon>
        <taxon>Amycolatopsis</taxon>
    </lineage>
</organism>
<feature type="compositionally biased region" description="Basic residues" evidence="1">
    <location>
        <begin position="12"/>
        <end position="34"/>
    </location>
</feature>
<proteinExistence type="predicted"/>
<dbReference type="Proteomes" id="UP000550260">
    <property type="component" value="Unassembled WGS sequence"/>
</dbReference>
<dbReference type="RefSeq" id="WP_143271441.1">
    <property type="nucleotide sequence ID" value="NZ_JACJHR010000032.1"/>
</dbReference>
<feature type="compositionally biased region" description="Basic and acidic residues" evidence="1">
    <location>
        <begin position="164"/>
        <end position="191"/>
    </location>
</feature>
<protein>
    <submittedName>
        <fullName evidence="2">Uncharacterized protein</fullName>
    </submittedName>
</protein>
<evidence type="ECO:0000256" key="1">
    <source>
        <dbReference type="SAM" id="MobiDB-lite"/>
    </source>
</evidence>
<feature type="compositionally biased region" description="Basic and acidic residues" evidence="1">
    <location>
        <begin position="143"/>
        <end position="154"/>
    </location>
</feature>
<dbReference type="EMBL" id="JACJHR010000032">
    <property type="protein sequence ID" value="MBB2501862.1"/>
    <property type="molecule type" value="Genomic_DNA"/>
</dbReference>
<sequence length="327" mass="35336">MTPTPHPEPGSRRHHTPHHRTASAARTRHGRHRAPERLPAVAAARRPRPAAFWPFADAEMLPGTALLPGWLGRTIVTLVTTYTRPGDRVLLLTPPPSPRTLRHAVGGARDAAPYAGLAEAVWTVARLGRSTDTATAVLAPDCPGEHTDSPRRSGVESGSRPRLGRLDLHPLADPHPDSPRPPRRDGDRPRGGFDLIITSLDPRATDWLARADWDALLTPRGLVAVVTHSDSRDGQLRDPLATLLNTLGSRGLRCHDHIAVLATPVPNLPDRPDRMCAEDSVPDFSPRAADAAAPPLRSVHHDLVLLGRLSPDATDDRGIEGKETSDV</sequence>
<reference evidence="2 3" key="1">
    <citation type="submission" date="2020-08" db="EMBL/GenBank/DDBJ databases">
        <title>Amycolatopsis echigonensis JCM 21831.</title>
        <authorList>
            <person name="Tedsree N."/>
            <person name="Kuncharoen N."/>
            <person name="Likhitwitayawuid K."/>
            <person name="Tanasupawat S."/>
        </authorList>
    </citation>
    <scope>NUCLEOTIDE SEQUENCE [LARGE SCALE GENOMIC DNA]</scope>
    <source>
        <strain evidence="2 3">JCM 21831</strain>
    </source>
</reference>
<name>A0A8E1W0S2_9PSEU</name>
<evidence type="ECO:0000313" key="2">
    <source>
        <dbReference type="EMBL" id="MBB2501862.1"/>
    </source>
</evidence>
<accession>A0A8E1W0S2</accession>
<comment type="caution">
    <text evidence="2">The sequence shown here is derived from an EMBL/GenBank/DDBJ whole genome shotgun (WGS) entry which is preliminary data.</text>
</comment>